<dbReference type="FunFam" id="1.20.1070.10:FF:000005">
    <property type="entry name" value="Olfactory receptor"/>
    <property type="match status" value="1"/>
</dbReference>
<keyword evidence="2" id="KW-1003">Cell membrane</keyword>
<feature type="transmembrane region" description="Helical" evidence="12">
    <location>
        <begin position="193"/>
        <end position="214"/>
    </location>
</feature>
<dbReference type="PRINTS" id="PR00237">
    <property type="entry name" value="GPCRRHODOPSN"/>
</dbReference>
<proteinExistence type="inferred from homology"/>
<keyword evidence="10 11" id="KW-0807">Transducer</keyword>
<dbReference type="Pfam" id="PF13853">
    <property type="entry name" value="7tm_4"/>
    <property type="match status" value="1"/>
</dbReference>
<dbReference type="InterPro" id="IPR000276">
    <property type="entry name" value="GPCR_Rhodpsn"/>
</dbReference>
<keyword evidence="4 11" id="KW-0812">Transmembrane</keyword>
<dbReference type="PANTHER" id="PTHR26453">
    <property type="entry name" value="OLFACTORY RECEPTOR"/>
    <property type="match status" value="1"/>
</dbReference>
<dbReference type="PROSITE" id="PS50262">
    <property type="entry name" value="G_PROTEIN_RECEP_F1_2"/>
    <property type="match status" value="1"/>
</dbReference>
<evidence type="ECO:0000256" key="5">
    <source>
        <dbReference type="ARBA" id="ARBA00022725"/>
    </source>
</evidence>
<evidence type="ECO:0000256" key="8">
    <source>
        <dbReference type="ARBA" id="ARBA00023136"/>
    </source>
</evidence>
<feature type="transmembrane region" description="Helical" evidence="12">
    <location>
        <begin position="119"/>
        <end position="145"/>
    </location>
</feature>
<dbReference type="GO" id="GO:0004930">
    <property type="term" value="F:G protein-coupled receptor activity"/>
    <property type="evidence" value="ECO:0007669"/>
    <property type="project" value="UniProtKB-KW"/>
</dbReference>
<comment type="similarity">
    <text evidence="11">Belongs to the G-protein coupled receptor 1 family.</text>
</comment>
<dbReference type="PROSITE" id="PS00237">
    <property type="entry name" value="G_PROTEIN_RECEP_F1_1"/>
    <property type="match status" value="1"/>
</dbReference>
<keyword evidence="6 12" id="KW-1133">Transmembrane helix</keyword>
<keyword evidence="7 11" id="KW-0297">G-protein coupled receptor</keyword>
<accession>A0AA41MZL1</accession>
<dbReference type="PRINTS" id="PR00245">
    <property type="entry name" value="OLFACTORYR"/>
</dbReference>
<evidence type="ECO:0000256" key="2">
    <source>
        <dbReference type="ARBA" id="ARBA00022475"/>
    </source>
</evidence>
<evidence type="ECO:0000256" key="3">
    <source>
        <dbReference type="ARBA" id="ARBA00022606"/>
    </source>
</evidence>
<protein>
    <submittedName>
        <fullName evidence="14">Olfactory receptor 10</fullName>
    </submittedName>
</protein>
<feature type="transmembrane region" description="Helical" evidence="12">
    <location>
        <begin position="157"/>
        <end position="181"/>
    </location>
</feature>
<dbReference type="InterPro" id="IPR000725">
    <property type="entry name" value="Olfact_rcpt"/>
</dbReference>
<keyword evidence="8 12" id="KW-0472">Membrane</keyword>
<feature type="transmembrane region" description="Helical" evidence="12">
    <location>
        <begin position="294"/>
        <end position="320"/>
    </location>
</feature>
<comment type="subcellular location">
    <subcellularLocation>
        <location evidence="1">Cell membrane</location>
        <topology evidence="1">Multi-pass membrane protein</topology>
    </subcellularLocation>
</comment>
<keyword evidence="15" id="KW-1185">Reference proteome</keyword>
<evidence type="ECO:0000256" key="1">
    <source>
        <dbReference type="ARBA" id="ARBA00004651"/>
    </source>
</evidence>
<feature type="transmembrane region" description="Helical" evidence="12">
    <location>
        <begin position="367"/>
        <end position="386"/>
    </location>
</feature>
<evidence type="ECO:0000256" key="4">
    <source>
        <dbReference type="ARBA" id="ARBA00022692"/>
    </source>
</evidence>
<dbReference type="EMBL" id="JAATJV010374554">
    <property type="protein sequence ID" value="MBZ3881001.1"/>
    <property type="molecule type" value="Genomic_DNA"/>
</dbReference>
<sequence>MGQPWSYGPGGIAVGQIVARGLGNWWLVGWGAVGARLVPNPAGTGDPVLWWVLDWGGCPGLGWYQDLLGAGAGGRRDWSTRWHGTSLSDTTAEQMETSNDSSGGDFILVGFSEHPELELILSLFVLTFYSITLVGNVAIISLSILDPRLHTPMYFFLRNLSVLDLCFTTSIVPQMLVNMWGGNKKISYAGCMVQYWVALALGSTECVLLAVMAVDRYVAVCWPLRYATIMHPKLCHLLAAASWSSGFANSFLQSSMAIVLPRCGNRRVDHFFCELLIIVKLSCVDTGPTESKMFIARLIILGMPVSIILTSYVCIARAVVKMRSAEGRKKAFGTCASHLMVVSLFYGTIMFLYLQPKDNYSQDQSKALAVLYMILAPTLNPLIYTLRNKDVKKAVRKVMGKEQA</sequence>
<dbReference type="GO" id="GO:0005886">
    <property type="term" value="C:plasma membrane"/>
    <property type="evidence" value="ECO:0007669"/>
    <property type="project" value="UniProtKB-SubCell"/>
</dbReference>
<gene>
    <name evidence="14" type="ORF">SUZIE_160755</name>
</gene>
<dbReference type="InterPro" id="IPR017452">
    <property type="entry name" value="GPCR_Rhodpsn_7TM"/>
</dbReference>
<keyword evidence="9 11" id="KW-0675">Receptor</keyword>
<evidence type="ECO:0000259" key="13">
    <source>
        <dbReference type="PROSITE" id="PS50262"/>
    </source>
</evidence>
<evidence type="ECO:0000256" key="7">
    <source>
        <dbReference type="ARBA" id="ARBA00023040"/>
    </source>
</evidence>
<evidence type="ECO:0000256" key="9">
    <source>
        <dbReference type="ARBA" id="ARBA00023170"/>
    </source>
</evidence>
<evidence type="ECO:0000256" key="6">
    <source>
        <dbReference type="ARBA" id="ARBA00022989"/>
    </source>
</evidence>
<keyword evidence="3" id="KW-0716">Sensory transduction</keyword>
<evidence type="ECO:0000313" key="14">
    <source>
        <dbReference type="EMBL" id="MBZ3881001.1"/>
    </source>
</evidence>
<evidence type="ECO:0000313" key="15">
    <source>
        <dbReference type="Proteomes" id="UP001166674"/>
    </source>
</evidence>
<evidence type="ECO:0000256" key="11">
    <source>
        <dbReference type="RuleBase" id="RU000688"/>
    </source>
</evidence>
<dbReference type="Proteomes" id="UP001166674">
    <property type="component" value="Unassembled WGS sequence"/>
</dbReference>
<dbReference type="AlphaFoldDB" id="A0AA41MZL1"/>
<comment type="caution">
    <text evidence="14">The sequence shown here is derived from an EMBL/GenBank/DDBJ whole genome shotgun (WGS) entry which is preliminary data.</text>
</comment>
<feature type="transmembrane region" description="Helical" evidence="12">
    <location>
        <begin position="332"/>
        <end position="355"/>
    </location>
</feature>
<reference evidence="14" key="1">
    <citation type="submission" date="2020-03" db="EMBL/GenBank/DDBJ databases">
        <title>Studies in the Genomics of Life Span.</title>
        <authorList>
            <person name="Glass D."/>
        </authorList>
    </citation>
    <scope>NUCLEOTIDE SEQUENCE</scope>
    <source>
        <strain evidence="14">SUZIE</strain>
        <tissue evidence="14">Muscle</tissue>
    </source>
</reference>
<feature type="transmembrane region" description="Helical" evidence="12">
    <location>
        <begin position="234"/>
        <end position="252"/>
    </location>
</feature>
<feature type="domain" description="G-protein coupled receptors family 1 profile" evidence="13">
    <location>
        <begin position="135"/>
        <end position="384"/>
    </location>
</feature>
<dbReference type="GO" id="GO:0004984">
    <property type="term" value="F:olfactory receptor activity"/>
    <property type="evidence" value="ECO:0007669"/>
    <property type="project" value="InterPro"/>
</dbReference>
<name>A0AA41MZL1_SCICA</name>
<dbReference type="CDD" id="cd15947">
    <property type="entry name" value="7tmA_OR2B-like"/>
    <property type="match status" value="1"/>
</dbReference>
<organism evidence="14 15">
    <name type="scientific">Sciurus carolinensis</name>
    <name type="common">Eastern gray squirrel</name>
    <dbReference type="NCBI Taxonomy" id="30640"/>
    <lineage>
        <taxon>Eukaryota</taxon>
        <taxon>Metazoa</taxon>
        <taxon>Chordata</taxon>
        <taxon>Craniata</taxon>
        <taxon>Vertebrata</taxon>
        <taxon>Euteleostomi</taxon>
        <taxon>Mammalia</taxon>
        <taxon>Eutheria</taxon>
        <taxon>Euarchontoglires</taxon>
        <taxon>Glires</taxon>
        <taxon>Rodentia</taxon>
        <taxon>Sciuromorpha</taxon>
        <taxon>Sciuridae</taxon>
        <taxon>Sciurinae</taxon>
        <taxon>Sciurini</taxon>
        <taxon>Sciurus</taxon>
    </lineage>
</organism>
<dbReference type="SMART" id="SM01381">
    <property type="entry name" value="7TM_GPCR_Srsx"/>
    <property type="match status" value="1"/>
</dbReference>
<keyword evidence="5" id="KW-0552">Olfaction</keyword>
<evidence type="ECO:0000256" key="10">
    <source>
        <dbReference type="ARBA" id="ARBA00023224"/>
    </source>
</evidence>
<dbReference type="Gene3D" id="1.20.1070.10">
    <property type="entry name" value="Rhodopsin 7-helix transmembrane proteins"/>
    <property type="match status" value="1"/>
</dbReference>
<evidence type="ECO:0000256" key="12">
    <source>
        <dbReference type="SAM" id="Phobius"/>
    </source>
</evidence>
<dbReference type="SUPFAM" id="SSF81321">
    <property type="entry name" value="Family A G protein-coupled receptor-like"/>
    <property type="match status" value="1"/>
</dbReference>